<dbReference type="InterPro" id="IPR000150">
    <property type="entry name" value="Cof"/>
</dbReference>
<dbReference type="GO" id="GO:0000287">
    <property type="term" value="F:magnesium ion binding"/>
    <property type="evidence" value="ECO:0007669"/>
    <property type="project" value="TreeGrafter"/>
</dbReference>
<dbReference type="Pfam" id="PF08282">
    <property type="entry name" value="Hydrolase_3"/>
    <property type="match status" value="1"/>
</dbReference>
<evidence type="ECO:0000313" key="2">
    <source>
        <dbReference type="Proteomes" id="UP000195305"/>
    </source>
</evidence>
<dbReference type="PANTHER" id="PTHR10000:SF8">
    <property type="entry name" value="HAD SUPERFAMILY HYDROLASE-LIKE, TYPE 3"/>
    <property type="match status" value="1"/>
</dbReference>
<sequence length="261" mass="29205">MKPLLCFDVDGTLRDNVNHQVCLSTQKTLQLLKKKGYHMIISSGRGLDSLTKTGLMDMFEWDGFVCNNGQRVLDANKHEIFHALMDPQAVLDVLDIAEKYHYAVTLKSTQRVITKEPDAYVLQTQQYFQNQIPPVGTYHGQDVEAMIVYGPLGYDYAPFQKVKGVHVLPGESTYADITIAGLSKATGIQKLMHLLNLDEYIAFGDSLNDVDMFQHASQSVAMGQGNEQLKSIATFITKPIDEDGIYYACLQLGLIEEGEYE</sequence>
<dbReference type="InterPro" id="IPR006379">
    <property type="entry name" value="HAD-SF_hydro_IIB"/>
</dbReference>
<dbReference type="Gene3D" id="3.30.1240.10">
    <property type="match status" value="1"/>
</dbReference>
<dbReference type="RefSeq" id="WP_087358192.1">
    <property type="nucleotide sequence ID" value="NZ_AP031415.1"/>
</dbReference>
<keyword evidence="1" id="KW-0378">Hydrolase</keyword>
<dbReference type="GO" id="GO:0005829">
    <property type="term" value="C:cytosol"/>
    <property type="evidence" value="ECO:0007669"/>
    <property type="project" value="TreeGrafter"/>
</dbReference>
<reference evidence="1 2" key="1">
    <citation type="journal article" date="2018" name="BMC Genomics">
        <title>Whole genome sequencing and function prediction of 133 gut anaerobes isolated from chicken caecum in pure cultures.</title>
        <authorList>
            <person name="Medvecky M."/>
            <person name="Cejkova D."/>
            <person name="Polansky O."/>
            <person name="Karasova D."/>
            <person name="Kubasova T."/>
            <person name="Cizek A."/>
            <person name="Rychlik I."/>
        </authorList>
    </citation>
    <scope>NUCLEOTIDE SEQUENCE [LARGE SCALE GENOMIC DNA]</scope>
    <source>
        <strain evidence="1 2">An13</strain>
    </source>
</reference>
<protein>
    <submittedName>
        <fullName evidence="1">Hydrolase</fullName>
    </submittedName>
</protein>
<dbReference type="OrthoDB" id="1654797at2"/>
<proteinExistence type="predicted"/>
<dbReference type="NCBIfam" id="TIGR00099">
    <property type="entry name" value="Cof-subfamily"/>
    <property type="match status" value="1"/>
</dbReference>
<evidence type="ECO:0000313" key="1">
    <source>
        <dbReference type="EMBL" id="OUQ34095.1"/>
    </source>
</evidence>
<keyword evidence="2" id="KW-1185">Reference proteome</keyword>
<organism evidence="1 2">
    <name type="scientific">Massilimicrobiota timonensis</name>
    <dbReference type="NCBI Taxonomy" id="1776392"/>
    <lineage>
        <taxon>Bacteria</taxon>
        <taxon>Bacillati</taxon>
        <taxon>Bacillota</taxon>
        <taxon>Erysipelotrichia</taxon>
        <taxon>Erysipelotrichales</taxon>
        <taxon>Erysipelotrichaceae</taxon>
        <taxon>Massilimicrobiota</taxon>
    </lineage>
</organism>
<name>A0A1Y4SW15_9FIRM</name>
<gene>
    <name evidence="1" type="ORF">B5E75_07815</name>
</gene>
<dbReference type="AlphaFoldDB" id="A0A1Y4SW15"/>
<accession>A0A1Y4SW15</accession>
<dbReference type="InterPro" id="IPR023214">
    <property type="entry name" value="HAD_sf"/>
</dbReference>
<dbReference type="Gene3D" id="3.40.50.1000">
    <property type="entry name" value="HAD superfamily/HAD-like"/>
    <property type="match status" value="1"/>
</dbReference>
<dbReference type="Proteomes" id="UP000195305">
    <property type="component" value="Unassembled WGS sequence"/>
</dbReference>
<dbReference type="GO" id="GO:0016791">
    <property type="term" value="F:phosphatase activity"/>
    <property type="evidence" value="ECO:0007669"/>
    <property type="project" value="UniProtKB-ARBA"/>
</dbReference>
<dbReference type="NCBIfam" id="TIGR01484">
    <property type="entry name" value="HAD-SF-IIB"/>
    <property type="match status" value="1"/>
</dbReference>
<dbReference type="EMBL" id="NFLJ01000020">
    <property type="protein sequence ID" value="OUQ34095.1"/>
    <property type="molecule type" value="Genomic_DNA"/>
</dbReference>
<dbReference type="PANTHER" id="PTHR10000">
    <property type="entry name" value="PHOSPHOSERINE PHOSPHATASE"/>
    <property type="match status" value="1"/>
</dbReference>
<dbReference type="InterPro" id="IPR036412">
    <property type="entry name" value="HAD-like_sf"/>
</dbReference>
<dbReference type="SUPFAM" id="SSF56784">
    <property type="entry name" value="HAD-like"/>
    <property type="match status" value="1"/>
</dbReference>
<comment type="caution">
    <text evidence="1">The sequence shown here is derived from an EMBL/GenBank/DDBJ whole genome shotgun (WGS) entry which is preliminary data.</text>
</comment>
<dbReference type="PROSITE" id="PS01229">
    <property type="entry name" value="COF_2"/>
    <property type="match status" value="1"/>
</dbReference>